<proteinExistence type="predicted"/>
<dbReference type="KEGG" id="taj:C1A40_02920"/>
<keyword evidence="2" id="KW-1185">Reference proteome</keyword>
<evidence type="ECO:0000313" key="1">
    <source>
        <dbReference type="EMBL" id="AUS04487.1"/>
    </source>
</evidence>
<dbReference type="RefSeq" id="WP_102994595.1">
    <property type="nucleotide sequence ID" value="NZ_CP025938.1"/>
</dbReference>
<reference evidence="2" key="1">
    <citation type="submission" date="2018-01" db="EMBL/GenBank/DDBJ databases">
        <title>Complete genome of Tamlana sp. UJ94.</title>
        <authorList>
            <person name="Jung J."/>
            <person name="Chung D."/>
            <person name="Bae S.S."/>
            <person name="Baek K."/>
        </authorList>
    </citation>
    <scope>NUCLEOTIDE SEQUENCE [LARGE SCALE GENOMIC DNA]</scope>
    <source>
        <strain evidence="2">UJ94</strain>
    </source>
</reference>
<evidence type="ECO:0000313" key="2">
    <source>
        <dbReference type="Proteomes" id="UP000236592"/>
    </source>
</evidence>
<sequence>MAFNSRQYEWADLTLILGGQDITGIRAVKYTEKIEREPLYAKGRYPHAIQSGNIAFEGEITLLQSDYEALVRAGNGSVLSLSLDGLFAYGNPSAGDAIQTDRAIGIRFTEAAKELNQGDKFMEITLPFIFLKLKNQA</sequence>
<dbReference type="EMBL" id="CP025938">
    <property type="protein sequence ID" value="AUS04487.1"/>
    <property type="molecule type" value="Genomic_DNA"/>
</dbReference>
<dbReference type="AlphaFoldDB" id="A0A2I7SF19"/>
<accession>A0A2I7SF19</accession>
<protein>
    <submittedName>
        <fullName evidence="1">Uncharacterized protein</fullName>
    </submittedName>
</protein>
<gene>
    <name evidence="1" type="ORF">C1A40_02920</name>
</gene>
<name>A0A2I7SF19_9FLAO</name>
<organism evidence="1 2">
    <name type="scientific">Pseudotamlana carrageenivorans</name>
    <dbReference type="NCBI Taxonomy" id="2069432"/>
    <lineage>
        <taxon>Bacteria</taxon>
        <taxon>Pseudomonadati</taxon>
        <taxon>Bacteroidota</taxon>
        <taxon>Flavobacteriia</taxon>
        <taxon>Flavobacteriales</taxon>
        <taxon>Flavobacteriaceae</taxon>
        <taxon>Pseudotamlana</taxon>
    </lineage>
</organism>
<dbReference type="OrthoDB" id="798290at2"/>
<dbReference type="Proteomes" id="UP000236592">
    <property type="component" value="Chromosome"/>
</dbReference>